<dbReference type="Gene3D" id="2.70.150.10">
    <property type="entry name" value="Calcium-transporting ATPase, cytoplasmic transduction domain A"/>
    <property type="match status" value="1"/>
</dbReference>
<evidence type="ECO:0000256" key="12">
    <source>
        <dbReference type="ARBA" id="ARBA00035029"/>
    </source>
</evidence>
<comment type="subcellular location">
    <subcellularLocation>
        <location evidence="1">Endomembrane system</location>
        <topology evidence="1">Multi-pass membrane protein</topology>
    </subcellularLocation>
</comment>
<keyword evidence="19" id="KW-1185">Reference proteome</keyword>
<keyword evidence="2 15" id="KW-0812">Transmembrane</keyword>
<dbReference type="GO" id="GO:0012505">
    <property type="term" value="C:endomembrane system"/>
    <property type="evidence" value="ECO:0007669"/>
    <property type="project" value="UniProtKB-SubCell"/>
</dbReference>
<dbReference type="SFLD" id="SFLDG00002">
    <property type="entry name" value="C1.7:_P-type_atpase_like"/>
    <property type="match status" value="1"/>
</dbReference>
<dbReference type="STRING" id="857967.G0QLI1"/>
<dbReference type="Pfam" id="PF08282">
    <property type="entry name" value="Hydrolase_3"/>
    <property type="match status" value="1"/>
</dbReference>
<dbReference type="Pfam" id="PF00689">
    <property type="entry name" value="Cation_ATPase_C"/>
    <property type="match status" value="1"/>
</dbReference>
<keyword evidence="10 15" id="KW-0472">Membrane</keyword>
<accession>G0QLI1</accession>
<dbReference type="GeneID" id="14910114"/>
<dbReference type="GO" id="GO:0005388">
    <property type="term" value="F:P-type calcium transporter activity"/>
    <property type="evidence" value="ECO:0007669"/>
    <property type="project" value="TreeGrafter"/>
</dbReference>
<dbReference type="RefSeq" id="XP_004039233.1">
    <property type="nucleotide sequence ID" value="XM_004039185.1"/>
</dbReference>
<feature type="transmembrane region" description="Helical" evidence="15">
    <location>
        <begin position="638"/>
        <end position="660"/>
    </location>
</feature>
<feature type="domain" description="Cation-transporting P-type ATPase C-terminal" evidence="17">
    <location>
        <begin position="664"/>
        <end position="890"/>
    </location>
</feature>
<dbReference type="InterPro" id="IPR018303">
    <property type="entry name" value="ATPase_P-typ_P_site"/>
</dbReference>
<dbReference type="SUPFAM" id="SSF81665">
    <property type="entry name" value="Calcium ATPase, transmembrane domain M"/>
    <property type="match status" value="1"/>
</dbReference>
<comment type="catalytic activity">
    <reaction evidence="13">
        <text>Na(+)(in) + ATP + H2O = Na(+)(out) + ADP + phosphate + H(+)</text>
        <dbReference type="Rhea" id="RHEA:14633"/>
        <dbReference type="ChEBI" id="CHEBI:15377"/>
        <dbReference type="ChEBI" id="CHEBI:15378"/>
        <dbReference type="ChEBI" id="CHEBI:29101"/>
        <dbReference type="ChEBI" id="CHEBI:30616"/>
        <dbReference type="ChEBI" id="CHEBI:43474"/>
        <dbReference type="ChEBI" id="CHEBI:456216"/>
        <dbReference type="EC" id="7.2.2.3"/>
    </reaction>
    <physiologicalReaction direction="left-to-right" evidence="13">
        <dbReference type="Rhea" id="RHEA:14634"/>
    </physiologicalReaction>
</comment>
<dbReference type="InterPro" id="IPR023299">
    <property type="entry name" value="ATPase_P-typ_cyto_dom_N"/>
</dbReference>
<dbReference type="Gene3D" id="3.40.1110.10">
    <property type="entry name" value="Calcium-transporting ATPase, cytoplasmic domain N"/>
    <property type="match status" value="1"/>
</dbReference>
<evidence type="ECO:0000256" key="13">
    <source>
        <dbReference type="ARBA" id="ARBA00049499"/>
    </source>
</evidence>
<feature type="domain" description="P-type ATPase A" evidence="16">
    <location>
        <begin position="4"/>
        <end position="119"/>
    </location>
</feature>
<keyword evidence="6" id="KW-0460">Magnesium</keyword>
<keyword evidence="7" id="KW-1278">Translocase</keyword>
<dbReference type="SFLD" id="SFLDS00003">
    <property type="entry name" value="Haloacid_Dehalogenase"/>
    <property type="match status" value="1"/>
</dbReference>
<dbReference type="EC" id="7.2.2.3" evidence="12"/>
<dbReference type="PRINTS" id="PR00121">
    <property type="entry name" value="NAKATPASE"/>
</dbReference>
<dbReference type="PANTHER" id="PTHR24093:SF369">
    <property type="entry name" value="CALCIUM-TRANSPORTING ATPASE"/>
    <property type="match status" value="1"/>
</dbReference>
<evidence type="ECO:0000256" key="2">
    <source>
        <dbReference type="ARBA" id="ARBA00022692"/>
    </source>
</evidence>
<dbReference type="AlphaFoldDB" id="G0QLI1"/>
<keyword evidence="9" id="KW-0915">Sodium</keyword>
<dbReference type="InterPro" id="IPR023298">
    <property type="entry name" value="ATPase_P-typ_TM_dom_sf"/>
</dbReference>
<dbReference type="InterPro" id="IPR006068">
    <property type="entry name" value="ATPase_P-typ_cation-transptr_C"/>
</dbReference>
<evidence type="ECO:0000256" key="15">
    <source>
        <dbReference type="SAM" id="Phobius"/>
    </source>
</evidence>
<dbReference type="eggNOG" id="KOG0204">
    <property type="taxonomic scope" value="Eukaryota"/>
</dbReference>
<proteinExistence type="predicted"/>
<keyword evidence="11" id="KW-0739">Sodium transport</keyword>
<evidence type="ECO:0000256" key="6">
    <source>
        <dbReference type="ARBA" id="ARBA00022842"/>
    </source>
</evidence>
<evidence type="ECO:0000259" key="16">
    <source>
        <dbReference type="Pfam" id="PF00122"/>
    </source>
</evidence>
<dbReference type="GO" id="GO:0046872">
    <property type="term" value="F:metal ion binding"/>
    <property type="evidence" value="ECO:0007669"/>
    <property type="project" value="UniProtKB-KW"/>
</dbReference>
<evidence type="ECO:0000259" key="17">
    <source>
        <dbReference type="Pfam" id="PF00689"/>
    </source>
</evidence>
<evidence type="ECO:0000256" key="3">
    <source>
        <dbReference type="ARBA" id="ARBA00022723"/>
    </source>
</evidence>
<feature type="transmembrane region" description="Helical" evidence="15">
    <location>
        <begin position="719"/>
        <end position="737"/>
    </location>
</feature>
<dbReference type="Gene3D" id="1.20.1110.10">
    <property type="entry name" value="Calcium-transporting ATPase, transmembrane domain"/>
    <property type="match status" value="1"/>
</dbReference>
<feature type="transmembrane region" description="Helical" evidence="15">
    <location>
        <begin position="827"/>
        <end position="850"/>
    </location>
</feature>
<dbReference type="InterPro" id="IPR023214">
    <property type="entry name" value="HAD_sf"/>
</dbReference>
<dbReference type="Gene3D" id="3.40.50.1000">
    <property type="entry name" value="HAD superfamily/HAD-like"/>
    <property type="match status" value="1"/>
</dbReference>
<dbReference type="Pfam" id="PF00122">
    <property type="entry name" value="E1-E2_ATPase"/>
    <property type="match status" value="1"/>
</dbReference>
<feature type="transmembrane region" description="Helical" evidence="15">
    <location>
        <begin position="184"/>
        <end position="210"/>
    </location>
</feature>
<evidence type="ECO:0000313" key="19">
    <source>
        <dbReference type="Proteomes" id="UP000008983"/>
    </source>
</evidence>
<name>G0QLI1_ICHMU</name>
<evidence type="ECO:0000256" key="14">
    <source>
        <dbReference type="ARBA" id="ARBA00067200"/>
    </source>
</evidence>
<evidence type="ECO:0000256" key="1">
    <source>
        <dbReference type="ARBA" id="ARBA00004127"/>
    </source>
</evidence>
<dbReference type="GO" id="GO:0016887">
    <property type="term" value="F:ATP hydrolysis activity"/>
    <property type="evidence" value="ECO:0007669"/>
    <property type="project" value="InterPro"/>
</dbReference>
<evidence type="ECO:0000256" key="11">
    <source>
        <dbReference type="ARBA" id="ARBA00023201"/>
    </source>
</evidence>
<feature type="transmembrane region" description="Helical" evidence="15">
    <location>
        <begin position="870"/>
        <end position="890"/>
    </location>
</feature>
<evidence type="ECO:0000256" key="8">
    <source>
        <dbReference type="ARBA" id="ARBA00022989"/>
    </source>
</evidence>
<dbReference type="Proteomes" id="UP000008983">
    <property type="component" value="Unassembled WGS sequence"/>
</dbReference>
<sequence>MISVQREGKKQNIHRDNVLVGDIIYVKGGMEIPADGLVLQSVDLKCDESVMTGEPDPVIKQSIIKCIQRKQEIKKQNLTHVGRHEIPTPLMMSGTNIIEGEGIMLVIVVGPNSTQGKIDEILLTQDDSKSPLQEKLETIADHIGQFGLYSAIAILIILLIRFTIERIEQNNWDHSKHWMELITFFILGITVIVVAIPEGLPLAVTLSLAFSTQKMLKDKNLVRKMQACETMGGANNICSDKTGTLTQNMMYLTTLWNYGDKLIELNTEKDTKCDLENYIPKEAQEVFLLCTAQNSNAVLEPKPQGDATELAIIKFLNKCNIDFEQFRKKNKELQYFPFSSQRKRMSKIVEIQDQQRLLIKGASELITGGCNKIYVWENNTIVDIDNNIKQQIDKAIVSMAEKALRTIGIAYKQVYPDSDYESIDNMNVRLIEKEELILVGILGIEDILRPEVPQAIQDSSIKVRMVTGDNKITARAIAKKCGIINDETGYNQVLEGKEFILLTGGIVCKKCRILVCNCPRDKQTAEKTKKSLRVDTVKNQEKFRQIYPNLAVMARSAPEDKYTLVVGLMENGNVVAVTGDGSNDAPALKKADVGFAMGIAGTQVAKNAADIILTDDNFSSIIKAVLWGRNIYDCIRKFLQFQLTVNIVAVAVTLVGGAVIKQELLQPIQMLWVNLIMDTFASLALATEPPQQQLILRAPHQREDYIISRKMFKHIIMQALYQLTVLFIIAFAGEMFLPEYKDDFDNSTDSKYVNYVNQYKYSDPEKKLMHSGRLRSYDGKEDDYSKDFAYNDITPSRHFTFLFNTFVMLQFFNFLNARKINDEINVFNHIFSNSIFFYILIIIIGFQIIFVQFGGKALACYKYGLTIEQYFISIAFGFGCMFWSILIKLVPDKWLPQIGKEQTQINMNKKGSVLNMKRGKSFEKKISVFSSAKRGSQFVNQRDVNTLNYQNNGAIVIEQNQINIEQAGPVE</sequence>
<dbReference type="FunFam" id="3.40.50.1000:FF:000001">
    <property type="entry name" value="Phospholipid-transporting ATPase IC"/>
    <property type="match status" value="1"/>
</dbReference>
<dbReference type="InterPro" id="IPR036412">
    <property type="entry name" value="HAD-like_sf"/>
</dbReference>
<protein>
    <recommendedName>
        <fullName evidence="14">P-type sodium-transporting ATPase4</fullName>
        <ecNumber evidence="12">7.2.2.3</ecNumber>
    </recommendedName>
</protein>
<evidence type="ECO:0000256" key="9">
    <source>
        <dbReference type="ARBA" id="ARBA00023053"/>
    </source>
</evidence>
<dbReference type="InterPro" id="IPR008250">
    <property type="entry name" value="ATPase_P-typ_transduc_dom_A_sf"/>
</dbReference>
<evidence type="ECO:0000256" key="7">
    <source>
        <dbReference type="ARBA" id="ARBA00022967"/>
    </source>
</evidence>
<dbReference type="GO" id="GO:0005886">
    <property type="term" value="C:plasma membrane"/>
    <property type="evidence" value="ECO:0007669"/>
    <property type="project" value="TreeGrafter"/>
</dbReference>
<dbReference type="OMA" id="YQFIVMW"/>
<feature type="transmembrane region" description="Helical" evidence="15">
    <location>
        <begin position="146"/>
        <end position="164"/>
    </location>
</feature>
<dbReference type="InParanoid" id="G0QLI1"/>
<dbReference type="InterPro" id="IPR044492">
    <property type="entry name" value="P_typ_ATPase_HD_dom"/>
</dbReference>
<organism evidence="18 19">
    <name type="scientific">Ichthyophthirius multifiliis</name>
    <name type="common">White spot disease agent</name>
    <name type="synonym">Ich</name>
    <dbReference type="NCBI Taxonomy" id="5932"/>
    <lineage>
        <taxon>Eukaryota</taxon>
        <taxon>Sar</taxon>
        <taxon>Alveolata</taxon>
        <taxon>Ciliophora</taxon>
        <taxon>Intramacronucleata</taxon>
        <taxon>Oligohymenophorea</taxon>
        <taxon>Hymenostomatida</taxon>
        <taxon>Ophryoglenina</taxon>
        <taxon>Ichthyophthirius</taxon>
    </lineage>
</organism>
<keyword evidence="4" id="KW-0547">Nucleotide-binding</keyword>
<evidence type="ECO:0000256" key="5">
    <source>
        <dbReference type="ARBA" id="ARBA00022840"/>
    </source>
</evidence>
<reference evidence="18 19" key="1">
    <citation type="submission" date="2011-07" db="EMBL/GenBank/DDBJ databases">
        <authorList>
            <person name="Coyne R."/>
            <person name="Brami D."/>
            <person name="Johnson J."/>
            <person name="Hostetler J."/>
            <person name="Hannick L."/>
            <person name="Clark T."/>
            <person name="Cassidy-Hanley D."/>
            <person name="Inman J."/>
        </authorList>
    </citation>
    <scope>NUCLEOTIDE SEQUENCE [LARGE SCALE GENOMIC DNA]</scope>
    <source>
        <strain evidence="18 19">G5</strain>
    </source>
</reference>
<evidence type="ECO:0000256" key="10">
    <source>
        <dbReference type="ARBA" id="ARBA00023136"/>
    </source>
</evidence>
<dbReference type="EMBL" id="GL983260">
    <property type="protein sequence ID" value="EGR33929.1"/>
    <property type="molecule type" value="Genomic_DNA"/>
</dbReference>
<keyword evidence="11" id="KW-0813">Transport</keyword>
<dbReference type="SUPFAM" id="SSF81660">
    <property type="entry name" value="Metal cation-transporting ATPase, ATP-binding domain N"/>
    <property type="match status" value="1"/>
</dbReference>
<dbReference type="SFLD" id="SFLDF00027">
    <property type="entry name" value="p-type_atpase"/>
    <property type="match status" value="1"/>
</dbReference>
<dbReference type="InterPro" id="IPR001757">
    <property type="entry name" value="P_typ_ATPase"/>
</dbReference>
<keyword evidence="5" id="KW-0067">ATP-binding</keyword>
<dbReference type="GO" id="GO:0008554">
    <property type="term" value="F:P-type sodium transporter activity"/>
    <property type="evidence" value="ECO:0007669"/>
    <property type="project" value="UniProtKB-EC"/>
</dbReference>
<dbReference type="GO" id="GO:0005524">
    <property type="term" value="F:ATP binding"/>
    <property type="evidence" value="ECO:0007669"/>
    <property type="project" value="UniProtKB-KW"/>
</dbReference>
<feature type="transmembrane region" description="Helical" evidence="15">
    <location>
        <begin position="798"/>
        <end position="815"/>
    </location>
</feature>
<dbReference type="Pfam" id="PF13246">
    <property type="entry name" value="Cation_ATPase"/>
    <property type="match status" value="1"/>
</dbReference>
<keyword evidence="11" id="KW-0406">Ion transport</keyword>
<dbReference type="PROSITE" id="PS00154">
    <property type="entry name" value="ATPASE_E1_E2"/>
    <property type="match status" value="1"/>
</dbReference>
<dbReference type="InterPro" id="IPR059000">
    <property type="entry name" value="ATPase_P-type_domA"/>
</dbReference>
<dbReference type="NCBIfam" id="TIGR01494">
    <property type="entry name" value="ATPase_P-type"/>
    <property type="match status" value="2"/>
</dbReference>
<dbReference type="SUPFAM" id="SSF56784">
    <property type="entry name" value="HAD-like"/>
    <property type="match status" value="1"/>
</dbReference>
<keyword evidence="3" id="KW-0479">Metal-binding</keyword>
<dbReference type="OrthoDB" id="3352408at2759"/>
<dbReference type="PRINTS" id="PR00119">
    <property type="entry name" value="CATATPASE"/>
</dbReference>
<dbReference type="PANTHER" id="PTHR24093">
    <property type="entry name" value="CATION TRANSPORTING ATPASE"/>
    <property type="match status" value="1"/>
</dbReference>
<gene>
    <name evidence="18" type="ORF">IMG5_030810</name>
</gene>
<keyword evidence="8 15" id="KW-1133">Transmembrane helix</keyword>
<evidence type="ECO:0000313" key="18">
    <source>
        <dbReference type="EMBL" id="EGR33929.1"/>
    </source>
</evidence>
<dbReference type="SUPFAM" id="SSF81653">
    <property type="entry name" value="Calcium ATPase, transduction domain A"/>
    <property type="match status" value="1"/>
</dbReference>
<evidence type="ECO:0000256" key="4">
    <source>
        <dbReference type="ARBA" id="ARBA00022741"/>
    </source>
</evidence>